<dbReference type="GO" id="GO:0008270">
    <property type="term" value="F:zinc ion binding"/>
    <property type="evidence" value="ECO:0007669"/>
    <property type="project" value="UniProtKB-KW"/>
</dbReference>
<dbReference type="SMART" id="SM00343">
    <property type="entry name" value="ZnF_C2HC"/>
    <property type="match status" value="2"/>
</dbReference>
<keyword evidence="6" id="KW-0695">RNA-directed DNA polymerase</keyword>
<dbReference type="InterPro" id="IPR036397">
    <property type="entry name" value="RNaseH_sf"/>
</dbReference>
<keyword evidence="7" id="KW-0863">Zinc-finger</keyword>
<dbReference type="GO" id="GO:0016787">
    <property type="term" value="F:hydrolase activity"/>
    <property type="evidence" value="ECO:0007669"/>
    <property type="project" value="UniProtKB-KW"/>
</dbReference>
<dbReference type="CDD" id="cd09274">
    <property type="entry name" value="RNase_HI_RT_Ty3"/>
    <property type="match status" value="1"/>
</dbReference>
<evidence type="ECO:0000256" key="1">
    <source>
        <dbReference type="ARBA" id="ARBA00022679"/>
    </source>
</evidence>
<dbReference type="PANTHER" id="PTHR37984">
    <property type="entry name" value="PROTEIN CBG26694"/>
    <property type="match status" value="1"/>
</dbReference>
<dbReference type="SUPFAM" id="SSF57756">
    <property type="entry name" value="Retrovirus zinc finger-like domains"/>
    <property type="match status" value="1"/>
</dbReference>
<evidence type="ECO:0000259" key="10">
    <source>
        <dbReference type="PROSITE" id="PS50994"/>
    </source>
</evidence>
<feature type="domain" description="Integrase catalytic" evidence="10">
    <location>
        <begin position="331"/>
        <end position="527"/>
    </location>
</feature>
<keyword evidence="4" id="KW-0255">Endonuclease</keyword>
<dbReference type="GO" id="GO:0003676">
    <property type="term" value="F:nucleic acid binding"/>
    <property type="evidence" value="ECO:0007669"/>
    <property type="project" value="InterPro"/>
</dbReference>
<dbReference type="CDD" id="cd01647">
    <property type="entry name" value="RT_LTR"/>
    <property type="match status" value="1"/>
</dbReference>
<comment type="caution">
    <text evidence="11">The sequence shown here is derived from an EMBL/GenBank/DDBJ whole genome shotgun (WGS) entry which is preliminary data.</text>
</comment>
<dbReference type="InterPro" id="IPR012337">
    <property type="entry name" value="RNaseH-like_sf"/>
</dbReference>
<proteinExistence type="predicted"/>
<evidence type="ECO:0000313" key="11">
    <source>
        <dbReference type="EMBL" id="GEU85997.1"/>
    </source>
</evidence>
<evidence type="ECO:0000256" key="6">
    <source>
        <dbReference type="ARBA" id="ARBA00022918"/>
    </source>
</evidence>
<protein>
    <submittedName>
        <fullName evidence="11">Retrotransposon protein, putative, Ty3-gypsy subclass</fullName>
    </submittedName>
</protein>
<reference evidence="11" key="1">
    <citation type="journal article" date="2019" name="Sci. Rep.">
        <title>Draft genome of Tanacetum cinerariifolium, the natural source of mosquito coil.</title>
        <authorList>
            <person name="Yamashiro T."/>
            <person name="Shiraishi A."/>
            <person name="Satake H."/>
            <person name="Nakayama K."/>
        </authorList>
    </citation>
    <scope>NUCLEOTIDE SEQUENCE</scope>
</reference>
<dbReference type="InterPro" id="IPR001878">
    <property type="entry name" value="Znf_CCHC"/>
</dbReference>
<dbReference type="Pfam" id="PF17917">
    <property type="entry name" value="RT_RNaseH"/>
    <property type="match status" value="1"/>
</dbReference>
<dbReference type="PANTHER" id="PTHR37984:SF5">
    <property type="entry name" value="PROTEIN NYNRIN-LIKE"/>
    <property type="match status" value="1"/>
</dbReference>
<feature type="domain" description="CCHC-type" evidence="9">
    <location>
        <begin position="185"/>
        <end position="200"/>
    </location>
</feature>
<dbReference type="PROSITE" id="PS50994">
    <property type="entry name" value="INTEGRASE"/>
    <property type="match status" value="1"/>
</dbReference>
<dbReference type="Pfam" id="PF08284">
    <property type="entry name" value="RVP_2"/>
    <property type="match status" value="1"/>
</dbReference>
<dbReference type="SUPFAM" id="SSF53098">
    <property type="entry name" value="Ribonuclease H-like"/>
    <property type="match status" value="1"/>
</dbReference>
<evidence type="ECO:0000256" key="8">
    <source>
        <dbReference type="SAM" id="MobiDB-lite"/>
    </source>
</evidence>
<dbReference type="Gene3D" id="3.30.420.10">
    <property type="entry name" value="Ribonuclease H-like superfamily/Ribonuclease H"/>
    <property type="match status" value="1"/>
</dbReference>
<dbReference type="Gene3D" id="4.10.60.10">
    <property type="entry name" value="Zinc finger, CCHC-type"/>
    <property type="match status" value="1"/>
</dbReference>
<dbReference type="Gene3D" id="3.30.70.270">
    <property type="match status" value="1"/>
</dbReference>
<dbReference type="InterPro" id="IPR050951">
    <property type="entry name" value="Retrovirus_Pol_polyprotein"/>
</dbReference>
<name>A0A6L2NK57_TANCI</name>
<dbReference type="GO" id="GO:0004519">
    <property type="term" value="F:endonuclease activity"/>
    <property type="evidence" value="ECO:0007669"/>
    <property type="project" value="UniProtKB-KW"/>
</dbReference>
<keyword evidence="5" id="KW-0378">Hydrolase</keyword>
<keyword evidence="3" id="KW-0540">Nuclease</keyword>
<dbReference type="InterPro" id="IPR043502">
    <property type="entry name" value="DNA/RNA_pol_sf"/>
</dbReference>
<accession>A0A6L2NK57</accession>
<dbReference type="Gene3D" id="3.10.10.10">
    <property type="entry name" value="HIV Type 1 Reverse Transcriptase, subunit A, domain 1"/>
    <property type="match status" value="1"/>
</dbReference>
<evidence type="ECO:0000259" key="9">
    <source>
        <dbReference type="PROSITE" id="PS50158"/>
    </source>
</evidence>
<keyword evidence="2" id="KW-0548">Nucleotidyltransferase</keyword>
<dbReference type="EMBL" id="BKCJ010009226">
    <property type="protein sequence ID" value="GEU85997.1"/>
    <property type="molecule type" value="Genomic_DNA"/>
</dbReference>
<dbReference type="GO" id="GO:0015074">
    <property type="term" value="P:DNA integration"/>
    <property type="evidence" value="ECO:0007669"/>
    <property type="project" value="InterPro"/>
</dbReference>
<keyword evidence="7" id="KW-0479">Metal-binding</keyword>
<dbReference type="InterPro" id="IPR036875">
    <property type="entry name" value="Znf_CCHC_sf"/>
</dbReference>
<dbReference type="GO" id="GO:0003964">
    <property type="term" value="F:RNA-directed DNA polymerase activity"/>
    <property type="evidence" value="ECO:0007669"/>
    <property type="project" value="UniProtKB-KW"/>
</dbReference>
<keyword evidence="7" id="KW-0862">Zinc</keyword>
<dbReference type="AlphaFoldDB" id="A0A6L2NK57"/>
<dbReference type="InterPro" id="IPR041373">
    <property type="entry name" value="RT_RNaseH"/>
</dbReference>
<evidence type="ECO:0000256" key="5">
    <source>
        <dbReference type="ARBA" id="ARBA00022801"/>
    </source>
</evidence>
<evidence type="ECO:0000256" key="4">
    <source>
        <dbReference type="ARBA" id="ARBA00022759"/>
    </source>
</evidence>
<feature type="region of interest" description="Disordered" evidence="8">
    <location>
        <begin position="12"/>
        <end position="52"/>
    </location>
</feature>
<dbReference type="InterPro" id="IPR043128">
    <property type="entry name" value="Rev_trsase/Diguanyl_cyclase"/>
</dbReference>
<organism evidence="11">
    <name type="scientific">Tanacetum cinerariifolium</name>
    <name type="common">Dalmatian daisy</name>
    <name type="synonym">Chrysanthemum cinerariifolium</name>
    <dbReference type="NCBI Taxonomy" id="118510"/>
    <lineage>
        <taxon>Eukaryota</taxon>
        <taxon>Viridiplantae</taxon>
        <taxon>Streptophyta</taxon>
        <taxon>Embryophyta</taxon>
        <taxon>Tracheophyta</taxon>
        <taxon>Spermatophyta</taxon>
        <taxon>Magnoliopsida</taxon>
        <taxon>eudicotyledons</taxon>
        <taxon>Gunneridae</taxon>
        <taxon>Pentapetalae</taxon>
        <taxon>asterids</taxon>
        <taxon>campanulids</taxon>
        <taxon>Asterales</taxon>
        <taxon>Asteraceae</taxon>
        <taxon>Asteroideae</taxon>
        <taxon>Anthemideae</taxon>
        <taxon>Anthemidinae</taxon>
        <taxon>Tanacetum</taxon>
    </lineage>
</organism>
<dbReference type="PROSITE" id="PS50158">
    <property type="entry name" value="ZF_CCHC"/>
    <property type="match status" value="1"/>
</dbReference>
<keyword evidence="1" id="KW-0808">Transferase</keyword>
<evidence type="ECO:0000256" key="2">
    <source>
        <dbReference type="ARBA" id="ARBA00022695"/>
    </source>
</evidence>
<dbReference type="InterPro" id="IPR001584">
    <property type="entry name" value="Integrase_cat-core"/>
</dbReference>
<evidence type="ECO:0000256" key="7">
    <source>
        <dbReference type="PROSITE-ProRule" id="PRU00047"/>
    </source>
</evidence>
<gene>
    <name evidence="11" type="ORF">Tci_057975</name>
</gene>
<evidence type="ECO:0000256" key="3">
    <source>
        <dbReference type="ARBA" id="ARBA00022722"/>
    </source>
</evidence>
<dbReference type="Pfam" id="PF00098">
    <property type="entry name" value="zf-CCHC"/>
    <property type="match status" value="1"/>
</dbReference>
<sequence length="598" mass="69282">MHQDGHWFTPDVNHIRNCEPTIESGDEHEDDNEGNHGNENGLGGGNRDGNPNLNTKDVVLVTRECTYHDFLKCQPIIFNGTEGVIGLTRWFEKMEIVFHINNYPHKYQNVGGQNVVRAYTVGNNERKGYAGSLPYCNKCKVHHEGQCTVKCTNCKKVVHMARDCRVAVTATAYRALVANQQVVTCYECREKGHYRSDCPNALLDVVPPTQDVSYAVELADERVAETNDILRGCTLGLLCHPFNIDLMPVELCSFDVINGMNWIAKYHIVIICDEKVVRIPYRNKVLIIQGDGSNSGGKSKLSIMSCTKTHKVREEDISKMAFRTRYGHYEFQVMPFGLTNAQMVFMDLMNRVCKPYLDKFMIVFIDDILIYSKSKKEHKNTLGEKVIAYASHQLKIHEKIYTTHDLELRAVVFALKMWRHYLYGTKCVVFIDHKSLHRILDQKELNMRQWRWLELLSDHDYMNIAYHPQTDGQGERAIQTLKDMMRACVMVFEKGWDRHLSLIEFSYNNSYHMSIKAIPFEALYVHKIHVDGKLYFIEEPVEIMDRKVKRLKQSRIPIIKVCWNSKRDPEFTWECEDQMQKKYSHLFTNPTSTSNATA</sequence>
<dbReference type="SUPFAM" id="SSF56672">
    <property type="entry name" value="DNA/RNA polymerases"/>
    <property type="match status" value="1"/>
</dbReference>